<organism evidence="2 3">
    <name type="scientific">Candidatus Magasanikbacteria bacterium GW2011_GWA2_42_32</name>
    <dbReference type="NCBI Taxonomy" id="1619039"/>
    <lineage>
        <taxon>Bacteria</taxon>
        <taxon>Candidatus Magasanikiibacteriota</taxon>
    </lineage>
</organism>
<evidence type="ECO:0000256" key="1">
    <source>
        <dbReference type="SAM" id="SignalP"/>
    </source>
</evidence>
<evidence type="ECO:0000313" key="2">
    <source>
        <dbReference type="EMBL" id="KKS57092.1"/>
    </source>
</evidence>
<dbReference type="Proteomes" id="UP000034837">
    <property type="component" value="Unassembled WGS sequence"/>
</dbReference>
<protein>
    <recommendedName>
        <fullName evidence="4">Outer membrane protein beta-barrel domain-containing protein</fullName>
    </recommendedName>
</protein>
<name>A0A0G1A7S0_9BACT</name>
<gene>
    <name evidence="2" type="ORF">UV20_C0003G0032</name>
</gene>
<sequence>MSTFIRVLVAAVVFGYFSTLAKAAEAKGATTTGFLETQVQLDKDADRPVPILDVALIHNFQGGWGLQGFFLVTDAWAQGYIGPNYKPVDWFLIGLYVGAEQGLTGKLQARYSTWLWLGWDIYSLSGAVELNNAVFQGDKAGVWYDVVGKLNPSSWLGAGLRMRRFIGFGPYAEFSFAALGVPLTLWLNYTPVDQEGLAGYVHKARGLLGLSANF</sequence>
<feature type="chain" id="PRO_5002535857" description="Outer membrane protein beta-barrel domain-containing protein" evidence="1">
    <location>
        <begin position="24"/>
        <end position="214"/>
    </location>
</feature>
<proteinExistence type="predicted"/>
<reference evidence="2 3" key="1">
    <citation type="journal article" date="2015" name="Nature">
        <title>rRNA introns, odd ribosomes, and small enigmatic genomes across a large radiation of phyla.</title>
        <authorList>
            <person name="Brown C.T."/>
            <person name="Hug L.A."/>
            <person name="Thomas B.C."/>
            <person name="Sharon I."/>
            <person name="Castelle C.J."/>
            <person name="Singh A."/>
            <person name="Wilkins M.J."/>
            <person name="Williams K.H."/>
            <person name="Banfield J.F."/>
        </authorList>
    </citation>
    <scope>NUCLEOTIDE SEQUENCE [LARGE SCALE GENOMIC DNA]</scope>
</reference>
<evidence type="ECO:0008006" key="4">
    <source>
        <dbReference type="Google" id="ProtNLM"/>
    </source>
</evidence>
<feature type="signal peptide" evidence="1">
    <location>
        <begin position="1"/>
        <end position="23"/>
    </location>
</feature>
<dbReference type="EMBL" id="LCDO01000003">
    <property type="protein sequence ID" value="KKS57092.1"/>
    <property type="molecule type" value="Genomic_DNA"/>
</dbReference>
<dbReference type="AlphaFoldDB" id="A0A0G1A7S0"/>
<comment type="caution">
    <text evidence="2">The sequence shown here is derived from an EMBL/GenBank/DDBJ whole genome shotgun (WGS) entry which is preliminary data.</text>
</comment>
<keyword evidence="1" id="KW-0732">Signal</keyword>
<evidence type="ECO:0000313" key="3">
    <source>
        <dbReference type="Proteomes" id="UP000034837"/>
    </source>
</evidence>
<accession>A0A0G1A7S0</accession>